<dbReference type="SUPFAM" id="SSF47413">
    <property type="entry name" value="lambda repressor-like DNA-binding domains"/>
    <property type="match status" value="1"/>
</dbReference>
<sequence>MSNTQITSQAEKLALIRESERMTKEDKLAELTGINYNTYAGYEQGKVKMSFDAGMKFFKPERFRKYRDWFMFDETDPAGGQIAPALAHIGQDSTTLHHSDQKTG</sequence>
<reference evidence="1" key="1">
    <citation type="journal article" date="2006" name="J. Bacteriol.">
        <title>Evolution of immunity and host chromosome integration site of P2-like coliphages.</title>
        <authorList>
            <person name="Karlsson J.L."/>
            <person name="Cardoso-Palacios C."/>
            <person name="Nilsson A.S."/>
            <person name="Haggard-Ljungquist E."/>
        </authorList>
    </citation>
    <scope>NUCLEOTIDE SEQUENCE</scope>
</reference>
<proteinExistence type="predicted"/>
<dbReference type="InterPro" id="IPR010982">
    <property type="entry name" value="Lambda_DNA-bd_dom_sf"/>
</dbReference>
<protein>
    <submittedName>
        <fullName evidence="1">C protein</fullName>
    </submittedName>
</protein>
<organism evidence="1">
    <name type="scientific">Enterobacteria phage PhiD145</name>
    <dbReference type="NCBI Taxonomy" id="131010"/>
    <lineage>
        <taxon>Viruses</taxon>
        <taxon>Duplodnaviria</taxon>
        <taxon>Heunggongvirae</taxon>
        <taxon>Uroviricota</taxon>
        <taxon>Caudoviricetes</taxon>
        <taxon>Peduoviridae</taxon>
        <taxon>Peduovirus</taxon>
        <taxon>Peduovirus P2</taxon>
    </lineage>
</organism>
<dbReference type="CDD" id="cd00093">
    <property type="entry name" value="HTH_XRE"/>
    <property type="match status" value="1"/>
</dbReference>
<evidence type="ECO:0000313" key="1">
    <source>
        <dbReference type="EMBL" id="CAJ43692.1"/>
    </source>
</evidence>
<dbReference type="EMBL" id="AM159077">
    <property type="protein sequence ID" value="CAJ43692.1"/>
    <property type="molecule type" value="Genomic_DNA"/>
</dbReference>
<dbReference type="InterPro" id="IPR001387">
    <property type="entry name" value="Cro/C1-type_HTH"/>
</dbReference>
<accession>Q1JS27</accession>
<dbReference type="GO" id="GO:0003677">
    <property type="term" value="F:DNA binding"/>
    <property type="evidence" value="ECO:0007669"/>
    <property type="project" value="InterPro"/>
</dbReference>
<name>Q1JS27_9CAUD</name>
<dbReference type="Gene3D" id="1.10.260.40">
    <property type="entry name" value="lambda repressor-like DNA-binding domains"/>
    <property type="match status" value="1"/>
</dbReference>
<gene>
    <name evidence="1" type="primary">c</name>
</gene>